<dbReference type="Proteomes" id="UP000655523">
    <property type="component" value="Unassembled WGS sequence"/>
</dbReference>
<dbReference type="AlphaFoldDB" id="A0A972NU98"/>
<proteinExistence type="predicted"/>
<accession>A0A972NU98</accession>
<name>A0A972NU98_9BURK</name>
<protein>
    <submittedName>
        <fullName evidence="1">Uncharacterized protein</fullName>
    </submittedName>
</protein>
<dbReference type="RefSeq" id="WP_172171398.1">
    <property type="nucleotide sequence ID" value="NZ_WOEZ01000178.1"/>
</dbReference>
<sequence length="256" mass="27702">MPTTAAAWGTVRASLAQVSFADIKTIAGLAGLDLIPLAHLQQKPEKGATKEQLLSAVEGQLGHLEPDARQRFVILVAEEVLKRRPDLREALEEQLARHGWGLLENHLIPLQLFDPAELASVPDLPRADLARAAQRFRDGDLGGAIAAACGAVDSAVAAVYADYRLGEPARSFQEGCNRALAAVMELETPLRELGWDTETAAKLAGNFRGALSQGAFVMQTLRSKMGDVHGSKPILKPLVFDVLKWAELFVRTLTVR</sequence>
<reference evidence="1 2" key="1">
    <citation type="submission" date="2019-11" db="EMBL/GenBank/DDBJ databases">
        <title>Metabolism of dissolved organic matter in forest soils.</title>
        <authorList>
            <person name="Cyle K.T."/>
            <person name="Wilhelm R.C."/>
            <person name="Martinez C.E."/>
        </authorList>
    </citation>
    <scope>NUCLEOTIDE SEQUENCE [LARGE SCALE GENOMIC DNA]</scope>
    <source>
        <strain evidence="1 2">5N</strain>
    </source>
</reference>
<dbReference type="EMBL" id="WOEZ01000178">
    <property type="protein sequence ID" value="NPT58689.1"/>
    <property type="molecule type" value="Genomic_DNA"/>
</dbReference>
<evidence type="ECO:0000313" key="2">
    <source>
        <dbReference type="Proteomes" id="UP000655523"/>
    </source>
</evidence>
<gene>
    <name evidence="1" type="ORF">GNZ13_30065</name>
</gene>
<evidence type="ECO:0000313" key="1">
    <source>
        <dbReference type="EMBL" id="NPT58689.1"/>
    </source>
</evidence>
<keyword evidence="2" id="KW-1185">Reference proteome</keyword>
<comment type="caution">
    <text evidence="1">The sequence shown here is derived from an EMBL/GenBank/DDBJ whole genome shotgun (WGS) entry which is preliminary data.</text>
</comment>
<organism evidence="1 2">
    <name type="scientific">Paraburkholderia elongata</name>
    <dbReference type="NCBI Taxonomy" id="2675747"/>
    <lineage>
        <taxon>Bacteria</taxon>
        <taxon>Pseudomonadati</taxon>
        <taxon>Pseudomonadota</taxon>
        <taxon>Betaproteobacteria</taxon>
        <taxon>Burkholderiales</taxon>
        <taxon>Burkholderiaceae</taxon>
        <taxon>Paraburkholderia</taxon>
    </lineage>
</organism>